<name>A0ABQ5I7C2_9ASTR</name>
<gene>
    <name evidence="3" type="ORF">Tco_1090806</name>
</gene>
<keyword evidence="4" id="KW-1185">Reference proteome</keyword>
<keyword evidence="1" id="KW-0862">Zinc</keyword>
<proteinExistence type="predicted"/>
<dbReference type="PROSITE" id="PS50158">
    <property type="entry name" value="ZF_CCHC"/>
    <property type="match status" value="1"/>
</dbReference>
<comment type="caution">
    <text evidence="3">The sequence shown here is derived from an EMBL/GenBank/DDBJ whole genome shotgun (WGS) entry which is preliminary data.</text>
</comment>
<dbReference type="Proteomes" id="UP001151760">
    <property type="component" value="Unassembled WGS sequence"/>
</dbReference>
<dbReference type="InterPro" id="IPR001878">
    <property type="entry name" value="Znf_CCHC"/>
</dbReference>
<evidence type="ECO:0000313" key="4">
    <source>
        <dbReference type="Proteomes" id="UP001151760"/>
    </source>
</evidence>
<keyword evidence="1" id="KW-0479">Metal-binding</keyword>
<dbReference type="Pfam" id="PF14223">
    <property type="entry name" value="Retrotran_gag_2"/>
    <property type="match status" value="1"/>
</dbReference>
<organism evidence="3 4">
    <name type="scientific">Tanacetum coccineum</name>
    <dbReference type="NCBI Taxonomy" id="301880"/>
    <lineage>
        <taxon>Eukaryota</taxon>
        <taxon>Viridiplantae</taxon>
        <taxon>Streptophyta</taxon>
        <taxon>Embryophyta</taxon>
        <taxon>Tracheophyta</taxon>
        <taxon>Spermatophyta</taxon>
        <taxon>Magnoliopsida</taxon>
        <taxon>eudicotyledons</taxon>
        <taxon>Gunneridae</taxon>
        <taxon>Pentapetalae</taxon>
        <taxon>asterids</taxon>
        <taxon>campanulids</taxon>
        <taxon>Asterales</taxon>
        <taxon>Asteraceae</taxon>
        <taxon>Asteroideae</taxon>
        <taxon>Anthemideae</taxon>
        <taxon>Anthemidinae</taxon>
        <taxon>Tanacetum</taxon>
    </lineage>
</organism>
<reference evidence="3" key="1">
    <citation type="journal article" date="2022" name="Int. J. Mol. Sci.">
        <title>Draft Genome of Tanacetum Coccineum: Genomic Comparison of Closely Related Tanacetum-Family Plants.</title>
        <authorList>
            <person name="Yamashiro T."/>
            <person name="Shiraishi A."/>
            <person name="Nakayama K."/>
            <person name="Satake H."/>
        </authorList>
    </citation>
    <scope>NUCLEOTIDE SEQUENCE</scope>
</reference>
<evidence type="ECO:0000313" key="3">
    <source>
        <dbReference type="EMBL" id="GJT95288.1"/>
    </source>
</evidence>
<keyword evidence="1" id="KW-0863">Zinc-finger</keyword>
<sequence length="539" mass="62358">MANLSEDIQCVGSDTRPPMLDRTDFASWQQRIRLYCRGKENGVNILKSIDEGPFQMGTIRDTLAEGTEGAQQLGPERARVYSDLSPEDKDRYNADIRATNILLQGLPKDIYTLINHYTDAKDIWDNVKMLLEGSELTKEDRESQLYDDFEHFRQNKGETIHDYYVRFVTVVKLNRGLRDSNYDQLYAYLKQHKAHTNENKMMLDRFTQHTVDPLALMSNVSHQQNQATVQDGQARQIKCYNCNGTVHIARNCTQPKRPQNLEYFKDKMLLMQAQENGMALDEEQLLFIVGGQDKVVDEDVDEQPLQDLALNMDNVFQADDCDAFDSNVDEAPTAQTISSADPVYDEAGPSYDSDILSEVPDHDHFQDAVCEHYEVYEMHDDYVKDNAMLIVQSNVSSVPNDAYMMILNDMYEQPAQYASVTTQNTVVNKSLTAELATYKEQVKLYERRTKFELTEREQKIDEQLRIVIADRNIKEENLKKELHSVKMQLSSTINHNKSMVEEVSSLKKDFKQKENKFLEEYLDMKALKEKVEDKLYKED</sequence>
<accession>A0ABQ5I7C2</accession>
<protein>
    <submittedName>
        <fullName evidence="3">Retrovirus-related pol polyprotein from transposon TNT 1-94</fullName>
    </submittedName>
</protein>
<evidence type="ECO:0000256" key="1">
    <source>
        <dbReference type="PROSITE-ProRule" id="PRU00047"/>
    </source>
</evidence>
<dbReference type="EMBL" id="BQNB010020374">
    <property type="protein sequence ID" value="GJT95288.1"/>
    <property type="molecule type" value="Genomic_DNA"/>
</dbReference>
<feature type="domain" description="CCHC-type" evidence="2">
    <location>
        <begin position="238"/>
        <end position="254"/>
    </location>
</feature>
<dbReference type="InterPro" id="IPR036875">
    <property type="entry name" value="Znf_CCHC_sf"/>
</dbReference>
<reference evidence="3" key="2">
    <citation type="submission" date="2022-01" db="EMBL/GenBank/DDBJ databases">
        <authorList>
            <person name="Yamashiro T."/>
            <person name="Shiraishi A."/>
            <person name="Satake H."/>
            <person name="Nakayama K."/>
        </authorList>
    </citation>
    <scope>NUCLEOTIDE SEQUENCE</scope>
</reference>
<dbReference type="SMART" id="SM00343">
    <property type="entry name" value="ZnF_C2HC"/>
    <property type="match status" value="1"/>
</dbReference>
<dbReference type="SUPFAM" id="SSF57756">
    <property type="entry name" value="Retrovirus zinc finger-like domains"/>
    <property type="match status" value="1"/>
</dbReference>
<evidence type="ECO:0000259" key="2">
    <source>
        <dbReference type="PROSITE" id="PS50158"/>
    </source>
</evidence>
<dbReference type="Pfam" id="PF00098">
    <property type="entry name" value="zf-CCHC"/>
    <property type="match status" value="1"/>
</dbReference>
<dbReference type="Gene3D" id="4.10.60.10">
    <property type="entry name" value="Zinc finger, CCHC-type"/>
    <property type="match status" value="1"/>
</dbReference>